<name>A0A9N9HYE6_FUNMO</name>
<reference evidence="1" key="1">
    <citation type="submission" date="2021-06" db="EMBL/GenBank/DDBJ databases">
        <authorList>
            <person name="Kallberg Y."/>
            <person name="Tangrot J."/>
            <person name="Rosling A."/>
        </authorList>
    </citation>
    <scope>NUCLEOTIDE SEQUENCE</scope>
    <source>
        <strain evidence="1">87-6 pot B 2015</strain>
    </source>
</reference>
<comment type="caution">
    <text evidence="1">The sequence shown here is derived from an EMBL/GenBank/DDBJ whole genome shotgun (WGS) entry which is preliminary data.</text>
</comment>
<feature type="non-terminal residue" evidence="1">
    <location>
        <position position="1"/>
    </location>
</feature>
<dbReference type="EMBL" id="CAJVPP010010700">
    <property type="protein sequence ID" value="CAG8711421.1"/>
    <property type="molecule type" value="Genomic_DNA"/>
</dbReference>
<evidence type="ECO:0000313" key="2">
    <source>
        <dbReference type="Proteomes" id="UP000789375"/>
    </source>
</evidence>
<accession>A0A9N9HYE6</accession>
<evidence type="ECO:0000313" key="1">
    <source>
        <dbReference type="EMBL" id="CAG8711421.1"/>
    </source>
</evidence>
<sequence>STATISSFTTESTSHDTEILPFIWDEIAFKNAQDLLEINDDEINWEDADFEENFETESVITKFTEEDINYQIENISGSLNLTPCVIIDIID</sequence>
<feature type="non-terminal residue" evidence="1">
    <location>
        <position position="91"/>
    </location>
</feature>
<organism evidence="1 2">
    <name type="scientific">Funneliformis mosseae</name>
    <name type="common">Endomycorrhizal fungus</name>
    <name type="synonym">Glomus mosseae</name>
    <dbReference type="NCBI Taxonomy" id="27381"/>
    <lineage>
        <taxon>Eukaryota</taxon>
        <taxon>Fungi</taxon>
        <taxon>Fungi incertae sedis</taxon>
        <taxon>Mucoromycota</taxon>
        <taxon>Glomeromycotina</taxon>
        <taxon>Glomeromycetes</taxon>
        <taxon>Glomerales</taxon>
        <taxon>Glomeraceae</taxon>
        <taxon>Funneliformis</taxon>
    </lineage>
</organism>
<dbReference type="Proteomes" id="UP000789375">
    <property type="component" value="Unassembled WGS sequence"/>
</dbReference>
<protein>
    <submittedName>
        <fullName evidence="1">3941_t:CDS:1</fullName>
    </submittedName>
</protein>
<proteinExistence type="predicted"/>
<keyword evidence="2" id="KW-1185">Reference proteome</keyword>
<gene>
    <name evidence="1" type="ORF">FMOSSE_LOCUS14349</name>
</gene>
<dbReference type="AlphaFoldDB" id="A0A9N9HYE6"/>